<accession>A0A178MTS0</accession>
<dbReference type="Proteomes" id="UP000078428">
    <property type="component" value="Unassembled WGS sequence"/>
</dbReference>
<proteinExistence type="predicted"/>
<gene>
    <name evidence="1" type="ORF">A6A04_00510</name>
</gene>
<sequence length="76" mass="8699">MFKRKSLEAQVGDVFVKTHDTKGNFWVVEKLFEHVDGIMHARLFNQKQPKTMITVSASTLTDADFFQRAPAAPHHD</sequence>
<dbReference type="OrthoDB" id="7359345at2"/>
<dbReference type="AlphaFoldDB" id="A0A178MTS0"/>
<dbReference type="EMBL" id="LWQT01000044">
    <property type="protein sequence ID" value="OAN52217.1"/>
    <property type="molecule type" value="Genomic_DNA"/>
</dbReference>
<protein>
    <submittedName>
        <fullName evidence="1">Uncharacterized protein</fullName>
    </submittedName>
</protein>
<name>A0A178MTS0_9PROT</name>
<reference evidence="1 2" key="1">
    <citation type="submission" date="2016-04" db="EMBL/GenBank/DDBJ databases">
        <title>Draft genome sequence of freshwater magnetotactic bacteria Magnetospirillum marisnigri SP-1 and Magnetospirillum moscoviense BB-1.</title>
        <authorList>
            <person name="Koziaeva V."/>
            <person name="Dziuba M.V."/>
            <person name="Ivanov T.M."/>
            <person name="Kuznetsov B."/>
            <person name="Grouzdev D.S."/>
        </authorList>
    </citation>
    <scope>NUCLEOTIDE SEQUENCE [LARGE SCALE GENOMIC DNA]</scope>
    <source>
        <strain evidence="1 2">SP-1</strain>
    </source>
</reference>
<keyword evidence="2" id="KW-1185">Reference proteome</keyword>
<evidence type="ECO:0000313" key="1">
    <source>
        <dbReference type="EMBL" id="OAN52217.1"/>
    </source>
</evidence>
<evidence type="ECO:0000313" key="2">
    <source>
        <dbReference type="Proteomes" id="UP000078428"/>
    </source>
</evidence>
<organism evidence="1 2">
    <name type="scientific">Paramagnetospirillum marisnigri</name>
    <dbReference type="NCBI Taxonomy" id="1285242"/>
    <lineage>
        <taxon>Bacteria</taxon>
        <taxon>Pseudomonadati</taxon>
        <taxon>Pseudomonadota</taxon>
        <taxon>Alphaproteobacteria</taxon>
        <taxon>Rhodospirillales</taxon>
        <taxon>Magnetospirillaceae</taxon>
        <taxon>Paramagnetospirillum</taxon>
    </lineage>
</organism>
<comment type="caution">
    <text evidence="1">The sequence shown here is derived from an EMBL/GenBank/DDBJ whole genome shotgun (WGS) entry which is preliminary data.</text>
</comment>
<dbReference type="RefSeq" id="WP_068491032.1">
    <property type="nucleotide sequence ID" value="NZ_LWQT01000044.1"/>
</dbReference>